<keyword evidence="3" id="KW-0489">Methyltransferase</keyword>
<sequence length="267" mass="29470">MTSTADDNATRVAEMYDGFVGAQMPANLHFGYWSDDGDQVDLIAASERLTARLIERLTPASGQRILDLGCGVGGPALELARSYDVEVVGITVSDGQVAEATARAQRGGLADRVRFELADAMELPFDDASFDGAWFFESLLHMPDKQRALSEAARVLRPGSRLALADCFRRPGYDEPTEVVNLIDIDDYAPLLREAGFTVLDIRDVTEHAVFPPPAQEQLREYIRLHPDIARLYGTSITNWLFRDEEGAHERGPGGFPGYVLITAQRR</sequence>
<dbReference type="Gene3D" id="3.40.50.150">
    <property type="entry name" value="Vaccinia Virus protein VP39"/>
    <property type="match status" value="1"/>
</dbReference>
<dbReference type="RefSeq" id="WP_204925041.1">
    <property type="nucleotide sequence ID" value="NZ_JAFEUC010000005.1"/>
</dbReference>
<evidence type="ECO:0000313" key="3">
    <source>
        <dbReference type="EMBL" id="MBM7077055.1"/>
    </source>
</evidence>
<name>A0ABS2IRT9_9ACTN</name>
<dbReference type="GO" id="GO:0008168">
    <property type="term" value="F:methyltransferase activity"/>
    <property type="evidence" value="ECO:0007669"/>
    <property type="project" value="UniProtKB-KW"/>
</dbReference>
<evidence type="ECO:0000313" key="4">
    <source>
        <dbReference type="Proteomes" id="UP001518872"/>
    </source>
</evidence>
<dbReference type="InterPro" id="IPR029063">
    <property type="entry name" value="SAM-dependent_MTases_sf"/>
</dbReference>
<dbReference type="Proteomes" id="UP001518872">
    <property type="component" value="Unassembled WGS sequence"/>
</dbReference>
<dbReference type="InterPro" id="IPR050447">
    <property type="entry name" value="Erg6_SMT_methyltransf"/>
</dbReference>
<evidence type="ECO:0000259" key="2">
    <source>
        <dbReference type="Pfam" id="PF08241"/>
    </source>
</evidence>
<dbReference type="GO" id="GO:0032259">
    <property type="term" value="P:methylation"/>
    <property type="evidence" value="ECO:0007669"/>
    <property type="project" value="UniProtKB-KW"/>
</dbReference>
<evidence type="ECO:0000256" key="1">
    <source>
        <dbReference type="ARBA" id="ARBA00022679"/>
    </source>
</evidence>
<gene>
    <name evidence="3" type="ORF">JQX11_11905</name>
</gene>
<dbReference type="CDD" id="cd02440">
    <property type="entry name" value="AdoMet_MTases"/>
    <property type="match status" value="1"/>
</dbReference>
<proteinExistence type="predicted"/>
<keyword evidence="4" id="KW-1185">Reference proteome</keyword>
<organism evidence="3 4">
    <name type="scientific">Micromonospora humida</name>
    <dbReference type="NCBI Taxonomy" id="2809018"/>
    <lineage>
        <taxon>Bacteria</taxon>
        <taxon>Bacillati</taxon>
        <taxon>Actinomycetota</taxon>
        <taxon>Actinomycetes</taxon>
        <taxon>Micromonosporales</taxon>
        <taxon>Micromonosporaceae</taxon>
        <taxon>Micromonospora</taxon>
    </lineage>
</organism>
<dbReference type="EMBL" id="JAFEUC010000005">
    <property type="protein sequence ID" value="MBM7077055.1"/>
    <property type="molecule type" value="Genomic_DNA"/>
</dbReference>
<feature type="domain" description="Methyltransferase type 11" evidence="2">
    <location>
        <begin position="66"/>
        <end position="163"/>
    </location>
</feature>
<comment type="caution">
    <text evidence="3">The sequence shown here is derived from an EMBL/GenBank/DDBJ whole genome shotgun (WGS) entry which is preliminary data.</text>
</comment>
<dbReference type="Pfam" id="PF08241">
    <property type="entry name" value="Methyltransf_11"/>
    <property type="match status" value="1"/>
</dbReference>
<reference evidence="3 4" key="1">
    <citation type="submission" date="2021-02" db="EMBL/GenBank/DDBJ databases">
        <authorList>
            <person name="Ra J.-S."/>
        </authorList>
    </citation>
    <scope>NUCLEOTIDE SEQUENCE [LARGE SCALE GENOMIC DNA]</scope>
    <source>
        <strain evidence="3 4">MMS20-R1-14</strain>
    </source>
</reference>
<dbReference type="PANTHER" id="PTHR44068">
    <property type="entry name" value="ZGC:194242"/>
    <property type="match status" value="1"/>
</dbReference>
<keyword evidence="1" id="KW-0808">Transferase</keyword>
<dbReference type="InterPro" id="IPR013216">
    <property type="entry name" value="Methyltransf_11"/>
</dbReference>
<accession>A0ABS2IRT9</accession>
<dbReference type="PANTHER" id="PTHR44068:SF11">
    <property type="entry name" value="GERANYL DIPHOSPHATE 2-C-METHYLTRANSFERASE"/>
    <property type="match status" value="1"/>
</dbReference>
<dbReference type="SUPFAM" id="SSF53335">
    <property type="entry name" value="S-adenosyl-L-methionine-dependent methyltransferases"/>
    <property type="match status" value="1"/>
</dbReference>
<protein>
    <submittedName>
        <fullName evidence="3">Methyltransferase domain-containing protein</fullName>
    </submittedName>
</protein>